<comment type="caution">
    <text evidence="1">The sequence shown here is derived from an EMBL/GenBank/DDBJ whole genome shotgun (WGS) entry which is preliminary data.</text>
</comment>
<dbReference type="EMBL" id="BNCK01000005">
    <property type="protein sequence ID" value="GHF96033.1"/>
    <property type="molecule type" value="Genomic_DNA"/>
</dbReference>
<organism evidence="1 2">
    <name type="scientific">Thalassotalea marina</name>
    <dbReference type="NCBI Taxonomy" id="1673741"/>
    <lineage>
        <taxon>Bacteria</taxon>
        <taxon>Pseudomonadati</taxon>
        <taxon>Pseudomonadota</taxon>
        <taxon>Gammaproteobacteria</taxon>
        <taxon>Alteromonadales</taxon>
        <taxon>Colwelliaceae</taxon>
        <taxon>Thalassotalea</taxon>
    </lineage>
</organism>
<name>A0A919BLT9_9GAMM</name>
<reference evidence="1" key="1">
    <citation type="journal article" date="2014" name="Int. J. Syst. Evol. Microbiol.">
        <title>Complete genome sequence of Corynebacterium casei LMG S-19264T (=DSM 44701T), isolated from a smear-ripened cheese.</title>
        <authorList>
            <consortium name="US DOE Joint Genome Institute (JGI-PGF)"/>
            <person name="Walter F."/>
            <person name="Albersmeier A."/>
            <person name="Kalinowski J."/>
            <person name="Ruckert C."/>
        </authorList>
    </citation>
    <scope>NUCLEOTIDE SEQUENCE</scope>
    <source>
        <strain evidence="1">KCTC 42731</strain>
    </source>
</reference>
<accession>A0A919BLT9</accession>
<dbReference type="RefSeq" id="WP_189771160.1">
    <property type="nucleotide sequence ID" value="NZ_BNCK01000005.1"/>
</dbReference>
<reference evidence="1" key="2">
    <citation type="submission" date="2020-09" db="EMBL/GenBank/DDBJ databases">
        <authorList>
            <person name="Sun Q."/>
            <person name="Kim S."/>
        </authorList>
    </citation>
    <scope>NUCLEOTIDE SEQUENCE</scope>
    <source>
        <strain evidence="1">KCTC 42731</strain>
    </source>
</reference>
<sequence length="48" mass="5747">MNKARRMSHATQRRRLMARHKLKIHGRRLNHFIQENQDQNANHASSLS</sequence>
<proteinExistence type="predicted"/>
<evidence type="ECO:0000313" key="1">
    <source>
        <dbReference type="EMBL" id="GHF96033.1"/>
    </source>
</evidence>
<evidence type="ECO:0000313" key="2">
    <source>
        <dbReference type="Proteomes" id="UP000623842"/>
    </source>
</evidence>
<dbReference type="AlphaFoldDB" id="A0A919BLT9"/>
<dbReference type="Proteomes" id="UP000623842">
    <property type="component" value="Unassembled WGS sequence"/>
</dbReference>
<gene>
    <name evidence="1" type="ORF">GCM10017161_25450</name>
</gene>
<protein>
    <submittedName>
        <fullName evidence="1">Uncharacterized protein</fullName>
    </submittedName>
</protein>
<keyword evidence="2" id="KW-1185">Reference proteome</keyword>